<evidence type="ECO:0000313" key="1">
    <source>
        <dbReference type="EMBL" id="CDW20317.1"/>
    </source>
</evidence>
<organism evidence="1">
    <name type="scientific">Lepeophtheirus salmonis</name>
    <name type="common">Salmon louse</name>
    <name type="synonym">Caligus salmonis</name>
    <dbReference type="NCBI Taxonomy" id="72036"/>
    <lineage>
        <taxon>Eukaryota</taxon>
        <taxon>Metazoa</taxon>
        <taxon>Ecdysozoa</taxon>
        <taxon>Arthropoda</taxon>
        <taxon>Crustacea</taxon>
        <taxon>Multicrustacea</taxon>
        <taxon>Hexanauplia</taxon>
        <taxon>Copepoda</taxon>
        <taxon>Siphonostomatoida</taxon>
        <taxon>Caligidae</taxon>
        <taxon>Lepeophtheirus</taxon>
    </lineage>
</organism>
<reference evidence="1" key="1">
    <citation type="submission" date="2014-05" db="EMBL/GenBank/DDBJ databases">
        <authorList>
            <person name="Chronopoulou M."/>
        </authorList>
    </citation>
    <scope>NUCLEOTIDE SEQUENCE</scope>
    <source>
        <tissue evidence="1">Whole organism</tissue>
    </source>
</reference>
<dbReference type="EMBL" id="HACA01002956">
    <property type="protein sequence ID" value="CDW20317.1"/>
    <property type="molecule type" value="Transcribed_RNA"/>
</dbReference>
<accession>A0A0K2T401</accession>
<protein>
    <submittedName>
        <fullName evidence="1">Uncharacterized protein</fullName>
    </submittedName>
</protein>
<sequence>MAGQRSYSEDISKILDIVKYSMILFIEVAKMKEKISPGKQEVEDIIYIRIWCSSSDCRRRSRRTSPKRLLTNNFSMASRTIKRTVKGDFGLSSFFHY</sequence>
<proteinExistence type="predicted"/>
<name>A0A0K2T401_LEPSM</name>
<dbReference type="AlphaFoldDB" id="A0A0K2T401"/>